<feature type="non-terminal residue" evidence="3">
    <location>
        <position position="703"/>
    </location>
</feature>
<name>A0A9P6QLP8_9FUNG</name>
<dbReference type="EMBL" id="JAAAIN010004044">
    <property type="protein sequence ID" value="KAG0282963.1"/>
    <property type="molecule type" value="Genomic_DNA"/>
</dbReference>
<evidence type="ECO:0000259" key="2">
    <source>
        <dbReference type="Pfam" id="PF25326"/>
    </source>
</evidence>
<gene>
    <name evidence="3" type="primary">SRB8_2</name>
    <name evidence="3" type="ORF">BGZ97_008759</name>
</gene>
<protein>
    <submittedName>
        <fullName evidence="3">RNA polymerase II mediator complex subunit</fullName>
    </submittedName>
</protein>
<reference evidence="3" key="1">
    <citation type="journal article" date="2020" name="Fungal Divers.">
        <title>Resolving the Mortierellaceae phylogeny through synthesis of multi-gene phylogenetics and phylogenomics.</title>
        <authorList>
            <person name="Vandepol N."/>
            <person name="Liber J."/>
            <person name="Desiro A."/>
            <person name="Na H."/>
            <person name="Kennedy M."/>
            <person name="Barry K."/>
            <person name="Grigoriev I.V."/>
            <person name="Miller A.N."/>
            <person name="O'Donnell K."/>
            <person name="Stajich J.E."/>
            <person name="Bonito G."/>
        </authorList>
    </citation>
    <scope>NUCLEOTIDE SEQUENCE</scope>
    <source>
        <strain evidence="3">NVP60</strain>
    </source>
</reference>
<keyword evidence="4" id="KW-1185">Reference proteome</keyword>
<dbReference type="AlphaFoldDB" id="A0A9P6QLP8"/>
<dbReference type="InterPro" id="IPR057344">
    <property type="entry name" value="ARM_SRB8"/>
</dbReference>
<evidence type="ECO:0000256" key="1">
    <source>
        <dbReference type="SAM" id="MobiDB-lite"/>
    </source>
</evidence>
<proteinExistence type="predicted"/>
<comment type="caution">
    <text evidence="3">The sequence shown here is derived from an EMBL/GenBank/DDBJ whole genome shotgun (WGS) entry which is preliminary data.</text>
</comment>
<accession>A0A9P6QLP8</accession>
<feature type="region of interest" description="Disordered" evidence="1">
    <location>
        <begin position="652"/>
        <end position="672"/>
    </location>
</feature>
<feature type="domain" description="SRB8 ARM-like" evidence="2">
    <location>
        <begin position="10"/>
        <end position="146"/>
    </location>
</feature>
<dbReference type="Proteomes" id="UP000823405">
    <property type="component" value="Unassembled WGS sequence"/>
</dbReference>
<evidence type="ECO:0000313" key="3">
    <source>
        <dbReference type="EMBL" id="KAG0282963.1"/>
    </source>
</evidence>
<organism evidence="3 4">
    <name type="scientific">Linnemannia gamsii</name>
    <dbReference type="NCBI Taxonomy" id="64522"/>
    <lineage>
        <taxon>Eukaryota</taxon>
        <taxon>Fungi</taxon>
        <taxon>Fungi incertae sedis</taxon>
        <taxon>Mucoromycota</taxon>
        <taxon>Mortierellomycotina</taxon>
        <taxon>Mortierellomycetes</taxon>
        <taxon>Mortierellales</taxon>
        <taxon>Mortierellaceae</taxon>
        <taxon>Linnemannia</taxon>
    </lineage>
</organism>
<dbReference type="OrthoDB" id="20828at2759"/>
<evidence type="ECO:0000313" key="4">
    <source>
        <dbReference type="Proteomes" id="UP000823405"/>
    </source>
</evidence>
<dbReference type="Pfam" id="PF25326">
    <property type="entry name" value="ARM_SRB8"/>
    <property type="match status" value="1"/>
</dbReference>
<sequence>MTVPIKDSPQDSQELATPLPVQLTELIISASRFCQIRVTSQWLLEAVRLYVVKQIPIGEDNWRVMTSPGSSLLNGRQFATIVNVMEVSSDFHSLYEMCIWLMEHTSDKTLLTYTVNVARKHYMVWAAMGVLTPFSQAILAKHYNLQGKNVLFKALPRFLALEAHNVPEDIRIELEGDLASLKTSTPAGTTIPAQIQELQHVLKDPSPSAVSITASSLHSKYGGLAHWPLRLFDGCIEALRKLDSTTRSQSDHSQSGLSSSAAAQEVVRASRIYAELLVEMAERVGNGCMDEVVHSWLRLHDIDWMTRVIGTEGHIEGTGSQPLWLLSFMVQLVIQGFCSIEVLVQYMCADMLTKIADTIHPHGDDSHHHQLHMEDIQSQQQPNESTLRLCSAIVHLLRVLLLEDASWNPRAHHAYGASHHTLSAEHHPHRLGIQLTLAEIHALQTQRFSRLMTMQHTIRQEERQQNEDMQEAQDLANTEGYTSLQEQQMMLVQFQISRSLVWIESCLPLNHAVLHEIQEYRKDWALSADWLREKCLANVEGAYKIFLQTRQDQQSSSTGAESGFSKDTANGGFHRHQEVVERKMMETFQMLVAESHESLLLLDTYGESSLTPSMIHQRTFRSIFLRVDRWIFDRCKVELWLLLDTVMMERPGREKRSEGSGGSKNGGSVASGVSPSVVDGMMMMEGVTMTSGPGLSPLGDSAT</sequence>